<dbReference type="SMART" id="SM00220">
    <property type="entry name" value="S_TKc"/>
    <property type="match status" value="1"/>
</dbReference>
<dbReference type="OrthoDB" id="541276at2759"/>
<feature type="domain" description="Protein kinase" evidence="8">
    <location>
        <begin position="205"/>
        <end position="476"/>
    </location>
</feature>
<evidence type="ECO:0000313" key="10">
    <source>
        <dbReference type="Proteomes" id="UP000287166"/>
    </source>
</evidence>
<feature type="binding site" evidence="6">
    <location>
        <position position="238"/>
    </location>
    <ligand>
        <name>ATP</name>
        <dbReference type="ChEBI" id="CHEBI:30616"/>
    </ligand>
</feature>
<proteinExistence type="predicted"/>
<evidence type="ECO:0000256" key="5">
    <source>
        <dbReference type="ARBA" id="ARBA00022840"/>
    </source>
</evidence>
<keyword evidence="2" id="KW-0808">Transferase</keyword>
<dbReference type="Gene3D" id="3.90.950.10">
    <property type="match status" value="2"/>
</dbReference>
<dbReference type="InterPro" id="IPR017441">
    <property type="entry name" value="Protein_kinase_ATP_BS"/>
</dbReference>
<dbReference type="STRING" id="139825.A0A401GDL5"/>
<dbReference type="CDD" id="cd00515">
    <property type="entry name" value="HAM1"/>
    <property type="match status" value="1"/>
</dbReference>
<evidence type="ECO:0000259" key="8">
    <source>
        <dbReference type="PROSITE" id="PS50011"/>
    </source>
</evidence>
<keyword evidence="10" id="KW-1185">Reference proteome</keyword>
<dbReference type="GO" id="GO:0004674">
    <property type="term" value="F:protein serine/threonine kinase activity"/>
    <property type="evidence" value="ECO:0007669"/>
    <property type="project" value="UniProtKB-KW"/>
</dbReference>
<dbReference type="GO" id="GO:0007165">
    <property type="term" value="P:signal transduction"/>
    <property type="evidence" value="ECO:0007669"/>
    <property type="project" value="TreeGrafter"/>
</dbReference>
<name>A0A401GDL5_9APHY</name>
<keyword evidence="4 9" id="KW-0418">Kinase</keyword>
<keyword evidence="3 6" id="KW-0547">Nucleotide-binding</keyword>
<comment type="caution">
    <text evidence="9">The sequence shown here is derived from an EMBL/GenBank/DDBJ whole genome shotgun (WGS) entry which is preliminary data.</text>
</comment>
<dbReference type="GO" id="GO:0005524">
    <property type="term" value="F:ATP binding"/>
    <property type="evidence" value="ECO:0007669"/>
    <property type="project" value="UniProtKB-UniRule"/>
</dbReference>
<dbReference type="PANTHER" id="PTHR43895:SF165">
    <property type="entry name" value="PROTEIN KINASE DOMAIN-CONTAINING PROTEIN"/>
    <property type="match status" value="1"/>
</dbReference>
<dbReference type="PROSITE" id="PS00107">
    <property type="entry name" value="PROTEIN_KINASE_ATP"/>
    <property type="match status" value="1"/>
</dbReference>
<dbReference type="Proteomes" id="UP000287166">
    <property type="component" value="Unassembled WGS sequence"/>
</dbReference>
<dbReference type="PROSITE" id="PS50011">
    <property type="entry name" value="PROTEIN_KINASE_DOM"/>
    <property type="match status" value="1"/>
</dbReference>
<dbReference type="AlphaFoldDB" id="A0A401GDL5"/>
<evidence type="ECO:0000256" key="3">
    <source>
        <dbReference type="ARBA" id="ARBA00022741"/>
    </source>
</evidence>
<dbReference type="GeneID" id="38777191"/>
<accession>A0A401GDL5</accession>
<evidence type="ECO:0000256" key="4">
    <source>
        <dbReference type="ARBA" id="ARBA00022777"/>
    </source>
</evidence>
<dbReference type="Pfam" id="PF01725">
    <property type="entry name" value="Ham1p_like"/>
    <property type="match status" value="2"/>
</dbReference>
<evidence type="ECO:0000256" key="1">
    <source>
        <dbReference type="ARBA" id="ARBA00022527"/>
    </source>
</evidence>
<feature type="compositionally biased region" description="Polar residues" evidence="7">
    <location>
        <begin position="577"/>
        <end position="594"/>
    </location>
</feature>
<dbReference type="EMBL" id="BFAD01000002">
    <property type="protein sequence ID" value="GBE80274.1"/>
    <property type="molecule type" value="Genomic_DNA"/>
</dbReference>
<gene>
    <name evidence="9" type="ORF">SCP_0214930</name>
</gene>
<evidence type="ECO:0000256" key="7">
    <source>
        <dbReference type="SAM" id="MobiDB-lite"/>
    </source>
</evidence>
<protein>
    <submittedName>
        <fullName evidence="9">Kinase-like protein</fullName>
    </submittedName>
</protein>
<dbReference type="RefSeq" id="XP_027611187.1">
    <property type="nucleotide sequence ID" value="XM_027755386.1"/>
</dbReference>
<feature type="region of interest" description="Disordered" evidence="7">
    <location>
        <begin position="570"/>
        <end position="599"/>
    </location>
</feature>
<reference evidence="9 10" key="1">
    <citation type="journal article" date="2018" name="Sci. Rep.">
        <title>Genome sequence of the cauliflower mushroom Sparassis crispa (Hanabiratake) and its association with beneficial usage.</title>
        <authorList>
            <person name="Kiyama R."/>
            <person name="Furutani Y."/>
            <person name="Kawaguchi K."/>
            <person name="Nakanishi T."/>
        </authorList>
    </citation>
    <scope>NUCLEOTIDE SEQUENCE [LARGE SCALE GENOMIC DNA]</scope>
</reference>
<dbReference type="InterPro" id="IPR029001">
    <property type="entry name" value="ITPase-like_fam"/>
</dbReference>
<dbReference type="InParanoid" id="A0A401GDL5"/>
<dbReference type="InterPro" id="IPR002637">
    <property type="entry name" value="RdgB/HAM1"/>
</dbReference>
<sequence length="651" mass="71603">MPSKTLIFVTGNANKLKEVRAILGASHIEIDSKDLDIPEVQGTTREVAIAKCRAAAEQLGLNTLLMGFPTTAAWALCTFAYSSGPGSEPILFEGRTNGHIVPARGTNTFGWDPIFEPEGTSQTYGEMSAETKNKISHRYRALEKLQAYLWFEVRWLLPSIHPKRCAYYPPSISLTNASLQRTMTHLSSILPNFVGATVLSRRLRLRLLQPLGSGVYGVVYLAHDLASPPDNPTCYAVKVLLKHPKGSDQYRCQQREIAYQSAVCDHPNVVNLHRVIEEEHYMYLVMDYCPGGDLFSSIIDRQAFVNNDALLRSTFLQLIDALHSCHDQGVYHRDLKPENILMSSDDRHLYLADFGLATKAKLSSSFGCGSSLYMSPECLGIYAKKAPFCTARSDIWALGVILTNLITGRCPWFVANPHRDEGFAMFLREGPSYIHRRLPISRGVSEILGRIFTLDPNRRITLNELRKAVLEVDTFWRSTGVPTTVPVPFPLPLGLNDPNTEQPHNLAAAPQESDIADCRPSERGESGVHVVVPGRSCTLRVSSSVGANVSAFVNAVPTLSASATALARVDVSPPPTLSTGSSDPESDGPSTPATQAREPVVDVSNLSLECVGEGCSVSGGEVRMPAPMHEKKKTRSWKRLFHSVHRIRIFA</sequence>
<organism evidence="9 10">
    <name type="scientific">Sparassis crispa</name>
    <dbReference type="NCBI Taxonomy" id="139825"/>
    <lineage>
        <taxon>Eukaryota</taxon>
        <taxon>Fungi</taxon>
        <taxon>Dikarya</taxon>
        <taxon>Basidiomycota</taxon>
        <taxon>Agaricomycotina</taxon>
        <taxon>Agaricomycetes</taxon>
        <taxon>Polyporales</taxon>
        <taxon>Sparassidaceae</taxon>
        <taxon>Sparassis</taxon>
    </lineage>
</organism>
<dbReference type="InterPro" id="IPR000719">
    <property type="entry name" value="Prot_kinase_dom"/>
</dbReference>
<dbReference type="SUPFAM" id="SSF56112">
    <property type="entry name" value="Protein kinase-like (PK-like)"/>
    <property type="match status" value="1"/>
</dbReference>
<dbReference type="Pfam" id="PF00069">
    <property type="entry name" value="Pkinase"/>
    <property type="match status" value="1"/>
</dbReference>
<dbReference type="PROSITE" id="PS00108">
    <property type="entry name" value="PROTEIN_KINASE_ST"/>
    <property type="match status" value="1"/>
</dbReference>
<evidence type="ECO:0000313" key="9">
    <source>
        <dbReference type="EMBL" id="GBE80274.1"/>
    </source>
</evidence>
<dbReference type="InterPro" id="IPR011009">
    <property type="entry name" value="Kinase-like_dom_sf"/>
</dbReference>
<dbReference type="Gene3D" id="1.10.510.10">
    <property type="entry name" value="Transferase(Phosphotransferase) domain 1"/>
    <property type="match status" value="1"/>
</dbReference>
<dbReference type="SUPFAM" id="SSF52972">
    <property type="entry name" value="ITPase-like"/>
    <property type="match status" value="1"/>
</dbReference>
<keyword evidence="1" id="KW-0723">Serine/threonine-protein kinase</keyword>
<dbReference type="GO" id="GO:0009143">
    <property type="term" value="P:nucleoside triphosphate catabolic process"/>
    <property type="evidence" value="ECO:0007669"/>
    <property type="project" value="InterPro"/>
</dbReference>
<dbReference type="GO" id="GO:0047429">
    <property type="term" value="F:nucleoside triphosphate diphosphatase activity"/>
    <property type="evidence" value="ECO:0007669"/>
    <property type="project" value="InterPro"/>
</dbReference>
<dbReference type="PANTHER" id="PTHR43895">
    <property type="entry name" value="CALCIUM/CALMODULIN-DEPENDENT PROTEIN KINASE KINASE-RELATED"/>
    <property type="match status" value="1"/>
</dbReference>
<keyword evidence="5 6" id="KW-0067">ATP-binding</keyword>
<evidence type="ECO:0000256" key="6">
    <source>
        <dbReference type="PROSITE-ProRule" id="PRU10141"/>
    </source>
</evidence>
<dbReference type="InterPro" id="IPR008271">
    <property type="entry name" value="Ser/Thr_kinase_AS"/>
</dbReference>
<evidence type="ECO:0000256" key="2">
    <source>
        <dbReference type="ARBA" id="ARBA00022679"/>
    </source>
</evidence>